<protein>
    <submittedName>
        <fullName evidence="2">Uncharacterized protein</fullName>
    </submittedName>
</protein>
<accession>A0A564WH48</accession>
<organism evidence="2 3">
    <name type="scientific">Candidatus Defluviicoccus seviourii</name>
    <dbReference type="NCBI Taxonomy" id="2565273"/>
    <lineage>
        <taxon>Bacteria</taxon>
        <taxon>Pseudomonadati</taxon>
        <taxon>Pseudomonadota</taxon>
        <taxon>Alphaproteobacteria</taxon>
        <taxon>Rhodospirillales</taxon>
        <taxon>Rhodospirillaceae</taxon>
        <taxon>Defluviicoccus</taxon>
    </lineage>
</organism>
<evidence type="ECO:0000313" key="2">
    <source>
        <dbReference type="EMBL" id="VUX47785.1"/>
    </source>
</evidence>
<dbReference type="EMBL" id="UXAT02000052">
    <property type="protein sequence ID" value="VUX47785.1"/>
    <property type="molecule type" value="Genomic_DNA"/>
</dbReference>
<keyword evidence="1" id="KW-0175">Coiled coil</keyword>
<evidence type="ECO:0000256" key="1">
    <source>
        <dbReference type="SAM" id="Coils"/>
    </source>
</evidence>
<sequence length="59" mass="7348">MNINKELLDYTISKLDDAIRFLNDQRECLLRDAEETKKHRQYMREYMRRRRQGNENEAE</sequence>
<evidence type="ECO:0000313" key="3">
    <source>
        <dbReference type="Proteomes" id="UP000326641"/>
    </source>
</evidence>
<name>A0A564WH48_9PROT</name>
<comment type="caution">
    <text evidence="2">The sequence shown here is derived from an EMBL/GenBank/DDBJ whole genome shotgun (WGS) entry which is preliminary data.</text>
</comment>
<dbReference type="Proteomes" id="UP000326641">
    <property type="component" value="Unassembled WGS sequence"/>
</dbReference>
<reference evidence="2" key="1">
    <citation type="submission" date="2018-11" db="EMBL/GenBank/DDBJ databases">
        <authorList>
            <person name="Onetto C."/>
        </authorList>
    </citation>
    <scope>NUCLEOTIDE SEQUENCE [LARGE SCALE GENOMIC DNA]</scope>
</reference>
<keyword evidence="3" id="KW-1185">Reference proteome</keyword>
<feature type="coiled-coil region" evidence="1">
    <location>
        <begin position="12"/>
        <end position="39"/>
    </location>
</feature>
<gene>
    <name evidence="2" type="ORF">DF3PA_70106</name>
</gene>
<proteinExistence type="predicted"/>
<dbReference type="AlphaFoldDB" id="A0A564WH48"/>